<dbReference type="GeneTree" id="ENSGT00950000183014"/>
<reference evidence="9" key="3">
    <citation type="submission" date="2025-09" db="UniProtKB">
        <authorList>
            <consortium name="Ensembl"/>
        </authorList>
    </citation>
    <scope>IDENTIFICATION</scope>
</reference>
<feature type="domain" description="Elongation factor 1 beta central acidic region eukaryote" evidence="8">
    <location>
        <begin position="134"/>
        <end position="159"/>
    </location>
</feature>
<dbReference type="Pfam" id="PF00736">
    <property type="entry name" value="EF1_GNE"/>
    <property type="match status" value="1"/>
</dbReference>
<feature type="domain" description="Translation elongation factor EF1B beta/delta subunit guanine nucleotide exchange" evidence="7">
    <location>
        <begin position="168"/>
        <end position="254"/>
    </location>
</feature>
<keyword evidence="5" id="KW-0175">Coiled coil</keyword>
<evidence type="ECO:0000256" key="2">
    <source>
        <dbReference type="ARBA" id="ARBA00022768"/>
    </source>
</evidence>
<evidence type="ECO:0000313" key="10">
    <source>
        <dbReference type="Proteomes" id="UP000694395"/>
    </source>
</evidence>
<evidence type="ECO:0000259" key="8">
    <source>
        <dbReference type="SMART" id="SM01182"/>
    </source>
</evidence>
<reference evidence="9" key="2">
    <citation type="submission" date="2025-08" db="UniProtKB">
        <authorList>
            <consortium name="Ensembl"/>
        </authorList>
    </citation>
    <scope>IDENTIFICATION</scope>
</reference>
<dbReference type="SMART" id="SM01182">
    <property type="entry name" value="EF-1_beta_acid"/>
    <property type="match status" value="1"/>
</dbReference>
<evidence type="ECO:0000259" key="7">
    <source>
        <dbReference type="SMART" id="SM00888"/>
    </source>
</evidence>
<keyword evidence="2 4" id="KW-0251">Elongation factor</keyword>
<evidence type="ECO:0000256" key="3">
    <source>
        <dbReference type="ARBA" id="ARBA00022917"/>
    </source>
</evidence>
<dbReference type="GO" id="GO:0005853">
    <property type="term" value="C:eukaryotic translation elongation factor 1 complex"/>
    <property type="evidence" value="ECO:0007669"/>
    <property type="project" value="InterPro"/>
</dbReference>
<feature type="region of interest" description="Disordered" evidence="6">
    <location>
        <begin position="25"/>
        <end position="69"/>
    </location>
</feature>
<dbReference type="InterPro" id="IPR036219">
    <property type="entry name" value="eEF-1beta-like_sf"/>
</dbReference>
<dbReference type="InterPro" id="IPR014717">
    <property type="entry name" value="Transl_elong_EF1B/ribsomal_bS6"/>
</dbReference>
<accession>A0A8K9X3I4</accession>
<dbReference type="SUPFAM" id="SSF54984">
    <property type="entry name" value="eEF-1beta-like"/>
    <property type="match status" value="1"/>
</dbReference>
<keyword evidence="3 4" id="KW-0648">Protein biosynthesis</keyword>
<dbReference type="CDD" id="cd00292">
    <property type="entry name" value="EF1B"/>
    <property type="match status" value="1"/>
</dbReference>
<dbReference type="Pfam" id="PF10587">
    <property type="entry name" value="EF-1_beta_acid"/>
    <property type="match status" value="1"/>
</dbReference>
<dbReference type="InterPro" id="IPR018940">
    <property type="entry name" value="EF-1_beta_acid_region_euk"/>
</dbReference>
<dbReference type="AlphaFoldDB" id="A0A8K9X3I4"/>
<dbReference type="PROSITE" id="PS00824">
    <property type="entry name" value="EF1BD_1"/>
    <property type="match status" value="1"/>
</dbReference>
<dbReference type="PANTHER" id="PTHR11595:SF88">
    <property type="entry name" value="ELONGATION FACTOR-1, DELTA, A ISOFORM X1"/>
    <property type="match status" value="1"/>
</dbReference>
<name>A0A8K9X3I4_ONCMY</name>
<proteinExistence type="inferred from homology"/>
<evidence type="ECO:0008006" key="11">
    <source>
        <dbReference type="Google" id="ProtNLM"/>
    </source>
</evidence>
<feature type="compositionally biased region" description="Basic residues" evidence="6">
    <location>
        <begin position="49"/>
        <end position="59"/>
    </location>
</feature>
<dbReference type="InterPro" id="IPR001326">
    <property type="entry name" value="Transl_elong_EF1B_B/D_CS"/>
</dbReference>
<feature type="coiled-coil region" evidence="5">
    <location>
        <begin position="74"/>
        <end position="108"/>
    </location>
</feature>
<dbReference type="Ensembl" id="ENSOMYT00000160962.1">
    <property type="protein sequence ID" value="ENSOMYP00000127101.1"/>
    <property type="gene ID" value="ENSOMYG00000007970.2"/>
</dbReference>
<dbReference type="FunFam" id="3.30.70.60:FF:000001">
    <property type="entry name" value="Elongation factor 1-beta 1 like"/>
    <property type="match status" value="1"/>
</dbReference>
<comment type="similarity">
    <text evidence="1 4">Belongs to the EF-1-beta/EF-1-delta family.</text>
</comment>
<dbReference type="GO" id="GO:0005085">
    <property type="term" value="F:guanyl-nucleotide exchange factor activity"/>
    <property type="evidence" value="ECO:0007669"/>
    <property type="project" value="TreeGrafter"/>
</dbReference>
<dbReference type="InterPro" id="IPR014038">
    <property type="entry name" value="EF1B_bsu/dsu_GNE"/>
</dbReference>
<dbReference type="Proteomes" id="UP000694395">
    <property type="component" value="Chromosome 8"/>
</dbReference>
<dbReference type="RefSeq" id="XP_036842683.1">
    <property type="nucleotide sequence ID" value="XM_036986788.1"/>
</dbReference>
<reference evidence="9" key="1">
    <citation type="submission" date="2020-07" db="EMBL/GenBank/DDBJ databases">
        <title>A long reads based de novo assembly of the rainbow trout Arlee double haploid line genome.</title>
        <authorList>
            <person name="Gao G."/>
            <person name="Palti Y."/>
        </authorList>
    </citation>
    <scope>NUCLEOTIDE SEQUENCE [LARGE SCALE GENOMIC DNA]</scope>
</reference>
<organism evidence="9 10">
    <name type="scientific">Oncorhynchus mykiss</name>
    <name type="common">Rainbow trout</name>
    <name type="synonym">Salmo gairdneri</name>
    <dbReference type="NCBI Taxonomy" id="8022"/>
    <lineage>
        <taxon>Eukaryota</taxon>
        <taxon>Metazoa</taxon>
        <taxon>Chordata</taxon>
        <taxon>Craniata</taxon>
        <taxon>Vertebrata</taxon>
        <taxon>Euteleostomi</taxon>
        <taxon>Actinopterygii</taxon>
        <taxon>Neopterygii</taxon>
        <taxon>Teleostei</taxon>
        <taxon>Protacanthopterygii</taxon>
        <taxon>Salmoniformes</taxon>
        <taxon>Salmonidae</taxon>
        <taxon>Salmoninae</taxon>
        <taxon>Oncorhynchus</taxon>
    </lineage>
</organism>
<evidence type="ECO:0000256" key="6">
    <source>
        <dbReference type="SAM" id="MobiDB-lite"/>
    </source>
</evidence>
<sequence length="254" mass="28578">MSGLQCLGEDNIWFEKPRYDEAERRFYEGANGPSTHSHHQVKSALQGRGRSRPQKRQHRNSSSASGDQELVSRMKSLELENQGLHKVVEDLRAALFKLENRVRVLERSPAVPCAKAVTVQSVKVEEDDDDEMDLFGSDEEDEEAERLKEERIAAYAAKKSKKPALIAKSSILLDVKPWDDETDMSKLEECVRSVVADGLLWGQSKLVPVGYGIKKLQIGCVVEDDKVGTDLLEEEITKFEDYVQSVDVAAFNKI</sequence>
<gene>
    <name evidence="9" type="primary">LOC110530878</name>
</gene>
<keyword evidence="10" id="KW-1185">Reference proteome</keyword>
<evidence type="ECO:0000256" key="4">
    <source>
        <dbReference type="RuleBase" id="RU003791"/>
    </source>
</evidence>
<dbReference type="PANTHER" id="PTHR11595">
    <property type="entry name" value="EF-HAND AND COILED-COIL DOMAIN-CONTAINING FAMILY MEMBER"/>
    <property type="match status" value="1"/>
</dbReference>
<dbReference type="GO" id="GO:0005829">
    <property type="term" value="C:cytosol"/>
    <property type="evidence" value="ECO:0007669"/>
    <property type="project" value="TreeGrafter"/>
</dbReference>
<dbReference type="InterPro" id="IPR049720">
    <property type="entry name" value="EF1B_bsu/dsu"/>
</dbReference>
<evidence type="ECO:0000313" key="9">
    <source>
        <dbReference type="Ensembl" id="ENSOMYP00000127101.1"/>
    </source>
</evidence>
<dbReference type="PROSITE" id="PS00825">
    <property type="entry name" value="EF1BD_2"/>
    <property type="match status" value="1"/>
</dbReference>
<evidence type="ECO:0000256" key="1">
    <source>
        <dbReference type="ARBA" id="ARBA00007411"/>
    </source>
</evidence>
<protein>
    <recommendedName>
        <fullName evidence="11">Elongation factor 1-delta</fullName>
    </recommendedName>
</protein>
<dbReference type="SMART" id="SM00888">
    <property type="entry name" value="EF1_GNE"/>
    <property type="match status" value="1"/>
</dbReference>
<dbReference type="Gene3D" id="3.30.70.60">
    <property type="match status" value="1"/>
</dbReference>
<dbReference type="GO" id="GO:0003746">
    <property type="term" value="F:translation elongation factor activity"/>
    <property type="evidence" value="ECO:0007669"/>
    <property type="project" value="UniProtKB-KW"/>
</dbReference>
<dbReference type="GeneID" id="110530878"/>
<evidence type="ECO:0000256" key="5">
    <source>
        <dbReference type="SAM" id="Coils"/>
    </source>
</evidence>